<comment type="similarity">
    <text evidence="2">Belongs to the etk/wzc family.</text>
</comment>
<protein>
    <submittedName>
        <fullName evidence="18">Tyrosine kinase</fullName>
    </submittedName>
</protein>
<dbReference type="SUPFAM" id="SSF52540">
    <property type="entry name" value="P-loop containing nucleoside triphosphate hydrolases"/>
    <property type="match status" value="1"/>
</dbReference>
<feature type="domain" description="Tyrosine-protein kinase G-rich" evidence="17">
    <location>
        <begin position="378"/>
        <end position="457"/>
    </location>
</feature>
<evidence type="ECO:0000256" key="12">
    <source>
        <dbReference type="ARBA" id="ARBA00023137"/>
    </source>
</evidence>
<dbReference type="AlphaFoldDB" id="V5RNM5"/>
<dbReference type="InterPro" id="IPR032807">
    <property type="entry name" value="GNVR"/>
</dbReference>
<reference evidence="18" key="1">
    <citation type="submission" date="2013-08" db="EMBL/GenBank/DDBJ databases">
        <title>Characterization of the wzc gene encoding a protein-tyrosine kinase for extracellular polysaccharide production and virulence in Pantoea sp. PPE7.</title>
        <authorList>
            <person name="Kim M.K."/>
        </authorList>
    </citation>
    <scope>NUCLEOTIDE SEQUENCE</scope>
    <source>
        <strain evidence="18">PPE7</strain>
    </source>
</reference>
<dbReference type="InterPro" id="IPR003856">
    <property type="entry name" value="LPS_length_determ_N"/>
</dbReference>
<evidence type="ECO:0000259" key="17">
    <source>
        <dbReference type="Pfam" id="PF13807"/>
    </source>
</evidence>
<evidence type="ECO:0000259" key="15">
    <source>
        <dbReference type="Pfam" id="PF02706"/>
    </source>
</evidence>
<keyword evidence="3" id="KW-1003">Cell membrane</keyword>
<evidence type="ECO:0000256" key="14">
    <source>
        <dbReference type="SAM" id="Phobius"/>
    </source>
</evidence>
<comment type="catalytic activity">
    <reaction evidence="13">
        <text>L-tyrosyl-[protein] + ATP = O-phospho-L-tyrosyl-[protein] + ADP + H(+)</text>
        <dbReference type="Rhea" id="RHEA:10596"/>
        <dbReference type="Rhea" id="RHEA-COMP:10136"/>
        <dbReference type="Rhea" id="RHEA-COMP:20101"/>
        <dbReference type="ChEBI" id="CHEBI:15378"/>
        <dbReference type="ChEBI" id="CHEBI:30616"/>
        <dbReference type="ChEBI" id="CHEBI:46858"/>
        <dbReference type="ChEBI" id="CHEBI:61978"/>
        <dbReference type="ChEBI" id="CHEBI:456216"/>
    </reaction>
</comment>
<dbReference type="Pfam" id="PF13614">
    <property type="entry name" value="AAA_31"/>
    <property type="match status" value="1"/>
</dbReference>
<keyword evidence="5" id="KW-0808">Transferase</keyword>
<evidence type="ECO:0000256" key="3">
    <source>
        <dbReference type="ARBA" id="ARBA00022475"/>
    </source>
</evidence>
<proteinExistence type="inferred from homology"/>
<dbReference type="InterPro" id="IPR050445">
    <property type="entry name" value="Bact_polysacc_biosynth/exp"/>
</dbReference>
<dbReference type="InterPro" id="IPR025669">
    <property type="entry name" value="AAA_dom"/>
</dbReference>
<keyword evidence="10 14" id="KW-1133">Transmembrane helix</keyword>
<evidence type="ECO:0000256" key="8">
    <source>
        <dbReference type="ARBA" id="ARBA00022777"/>
    </source>
</evidence>
<keyword evidence="11 14" id="KW-0472">Membrane</keyword>
<dbReference type="GO" id="GO:0005524">
    <property type="term" value="F:ATP binding"/>
    <property type="evidence" value="ECO:0007669"/>
    <property type="project" value="UniProtKB-KW"/>
</dbReference>
<dbReference type="PANTHER" id="PTHR32309">
    <property type="entry name" value="TYROSINE-PROTEIN KINASE"/>
    <property type="match status" value="1"/>
</dbReference>
<evidence type="ECO:0000256" key="4">
    <source>
        <dbReference type="ARBA" id="ARBA00022519"/>
    </source>
</evidence>
<evidence type="ECO:0000256" key="7">
    <source>
        <dbReference type="ARBA" id="ARBA00022741"/>
    </source>
</evidence>
<keyword evidence="7" id="KW-0547">Nucleotide-binding</keyword>
<dbReference type="GO" id="GO:0042802">
    <property type="term" value="F:identical protein binding"/>
    <property type="evidence" value="ECO:0007669"/>
    <property type="project" value="UniProtKB-ARBA"/>
</dbReference>
<dbReference type="Pfam" id="PF23607">
    <property type="entry name" value="WZC_N"/>
    <property type="match status" value="1"/>
</dbReference>
<feature type="transmembrane region" description="Helical" evidence="14">
    <location>
        <begin position="42"/>
        <end position="61"/>
    </location>
</feature>
<dbReference type="PANTHER" id="PTHR32309:SF32">
    <property type="entry name" value="TYROSINE-PROTEIN KINASE ETK-RELATED"/>
    <property type="match status" value="1"/>
</dbReference>
<evidence type="ECO:0000259" key="16">
    <source>
        <dbReference type="Pfam" id="PF13614"/>
    </source>
</evidence>
<evidence type="ECO:0000313" key="18">
    <source>
        <dbReference type="EMBL" id="AHB38999.1"/>
    </source>
</evidence>
<dbReference type="Pfam" id="PF02706">
    <property type="entry name" value="Wzz"/>
    <property type="match status" value="1"/>
</dbReference>
<evidence type="ECO:0000256" key="9">
    <source>
        <dbReference type="ARBA" id="ARBA00022840"/>
    </source>
</evidence>
<dbReference type="GO" id="GO:0005886">
    <property type="term" value="C:plasma membrane"/>
    <property type="evidence" value="ECO:0007669"/>
    <property type="project" value="UniProtKB-SubCell"/>
</dbReference>
<keyword evidence="9" id="KW-0067">ATP-binding</keyword>
<dbReference type="InterPro" id="IPR027417">
    <property type="entry name" value="P-loop_NTPase"/>
</dbReference>
<dbReference type="CDD" id="cd05387">
    <property type="entry name" value="BY-kinase"/>
    <property type="match status" value="1"/>
</dbReference>
<gene>
    <name evidence="18" type="primary">wzc</name>
</gene>
<keyword evidence="12" id="KW-0829">Tyrosine-protein kinase</keyword>
<name>V5RNM5_9GAMM</name>
<dbReference type="NCBIfam" id="TIGR01007">
    <property type="entry name" value="eps_fam"/>
    <property type="match status" value="1"/>
</dbReference>
<evidence type="ECO:0000256" key="2">
    <source>
        <dbReference type="ARBA" id="ARBA00008883"/>
    </source>
</evidence>
<accession>V5RNM5</accession>
<evidence type="ECO:0000256" key="5">
    <source>
        <dbReference type="ARBA" id="ARBA00022679"/>
    </source>
</evidence>
<dbReference type="EMBL" id="KF595152">
    <property type="protein sequence ID" value="AHB38999.1"/>
    <property type="molecule type" value="Genomic_DNA"/>
</dbReference>
<evidence type="ECO:0000256" key="13">
    <source>
        <dbReference type="ARBA" id="ARBA00053015"/>
    </source>
</evidence>
<feature type="domain" description="Polysaccharide chain length determinant N-terminal" evidence="15">
    <location>
        <begin position="28"/>
        <end position="117"/>
    </location>
</feature>
<feature type="domain" description="AAA" evidence="16">
    <location>
        <begin position="551"/>
        <end position="678"/>
    </location>
</feature>
<keyword evidence="4" id="KW-0997">Cell inner membrane</keyword>
<organism evidence="18">
    <name type="scientific">Pantoea sp. PPE7</name>
    <dbReference type="NCBI Taxonomy" id="260436"/>
    <lineage>
        <taxon>Bacteria</taxon>
        <taxon>Pseudomonadati</taxon>
        <taxon>Pseudomonadota</taxon>
        <taxon>Gammaproteobacteria</taxon>
        <taxon>Enterobacterales</taxon>
        <taxon>Erwiniaceae</taxon>
        <taxon>Pantoea</taxon>
    </lineage>
</organism>
<keyword evidence="8 18" id="KW-0418">Kinase</keyword>
<evidence type="ECO:0000256" key="1">
    <source>
        <dbReference type="ARBA" id="ARBA00004429"/>
    </source>
</evidence>
<evidence type="ECO:0000256" key="11">
    <source>
        <dbReference type="ARBA" id="ARBA00023136"/>
    </source>
</evidence>
<dbReference type="GO" id="GO:0004713">
    <property type="term" value="F:protein tyrosine kinase activity"/>
    <property type="evidence" value="ECO:0007669"/>
    <property type="project" value="UniProtKB-KW"/>
</dbReference>
<evidence type="ECO:0000256" key="6">
    <source>
        <dbReference type="ARBA" id="ARBA00022692"/>
    </source>
</evidence>
<dbReference type="FunFam" id="3.40.50.300:FF:000527">
    <property type="entry name" value="Tyrosine-protein kinase etk"/>
    <property type="match status" value="1"/>
</dbReference>
<keyword evidence="6 14" id="KW-0812">Transmembrane</keyword>
<comment type="subcellular location">
    <subcellularLocation>
        <location evidence="1">Cell inner membrane</location>
        <topology evidence="1">Multi-pass membrane protein</topology>
    </subcellularLocation>
</comment>
<sequence>MFCANSWKILMVKKQNNSLPDTESKDVIDIAKLIGTLIDYRWLLVGVTAFFALISMIYVTLVQPVYQANALIQVEKNTSTTLLNDISSMLPNAQPTSNTEIELITSHMVIDKAIRDLGLQVEIKEKFLPIIGAGLARLTQKKVKTIDLAKFNIEKEFMGKPFTLEVEEHGTYTLVTPEGDSIKGVVGKDINNNGVEVFINKMDVEPGTSFIITKDTVLNRYKTIYNSLTVLDNSKDSGVLHLSLVGENPIRTENILDKISRNYLEQNIERKSEEAAKSLAFLKQQLPIVRNNLDISENKLNIYRSEHDTVDLPLEAKSVLDSIVSIDAQLNELTFREAEVSKLYTKEHPTYRALLEKRVTLEEEKRKYNQRVNSMPRTQQEIIKLTRDVDSGQAIYMQLLNKQQELDINKASTVGNVRIIDPSQVDPSPVSPKRVLTVIFCTILGTLIAMTIVVIKSILHRGIENPDLLEERGMTVYANIPVSEWQKSQDKELISKLRLKRNANRAAEMLAIGNPSDLAMEAIRSLRTSIHFALMEAENNILLISGASPSSGKTFVSSNLAAAMAQSDKKILFIDADMRKGYSHEIMNVQNENGLSELLSGKIDYTKAIKKTEVANLYHIPRGQVPSNPSELLMRPNLSSLLSWASDNYDVVIIDTPPILAVTDASIISKIAATSLLIARFGVNTAKEMELCIKRFEHNGTEIKGVILNAVEKKATGYYGEYGYYNYTYESRKQ</sequence>
<dbReference type="InterPro" id="IPR005702">
    <property type="entry name" value="Wzc-like_C"/>
</dbReference>
<dbReference type="Gene3D" id="3.40.50.300">
    <property type="entry name" value="P-loop containing nucleotide triphosphate hydrolases"/>
    <property type="match status" value="1"/>
</dbReference>
<dbReference type="Pfam" id="PF13807">
    <property type="entry name" value="GNVR"/>
    <property type="match status" value="1"/>
</dbReference>
<evidence type="ECO:0000256" key="10">
    <source>
        <dbReference type="ARBA" id="ARBA00022989"/>
    </source>
</evidence>